<evidence type="ECO:0000313" key="2">
    <source>
        <dbReference type="EMBL" id="RAV22197.1"/>
    </source>
</evidence>
<accession>A0A329MWH2</accession>
<dbReference type="CDD" id="cd06583">
    <property type="entry name" value="PGRP"/>
    <property type="match status" value="1"/>
</dbReference>
<feature type="domain" description="N-acetylmuramoyl-L-alanine amidase" evidence="1">
    <location>
        <begin position="49"/>
        <end position="172"/>
    </location>
</feature>
<dbReference type="Gene3D" id="3.40.80.10">
    <property type="entry name" value="Peptidoglycan recognition protein-like"/>
    <property type="match status" value="1"/>
</dbReference>
<dbReference type="GO" id="GO:0009253">
    <property type="term" value="P:peptidoglycan catabolic process"/>
    <property type="evidence" value="ECO:0007669"/>
    <property type="project" value="InterPro"/>
</dbReference>
<dbReference type="InterPro" id="IPR002502">
    <property type="entry name" value="Amidase_domain"/>
</dbReference>
<dbReference type="OrthoDB" id="9812621at2"/>
<sequence>MSLRKITLVEGLPFKVPPIEDITDTLPKKQSWETLPNKKNIVKGVWDKTYHTGLRKPEDIDTIVVHHSGSPEGTLQAHAGSHSRNWGAGIGYHISIDNGRIYQVNDLLTFSFHVGDHNTYTVGIEVNRDLSKGDLTSQERELLYAAILTVKSLLPIKEILGHNELNKTACPCTSMNRIRDDIQLLENKMKQQDTWEAKKTKVGEIANQYNYMFNLINLGETDGDAHWAMNQLLAVREVLKERKLLD</sequence>
<dbReference type="InterPro" id="IPR036505">
    <property type="entry name" value="Amidase/PGRP_sf"/>
</dbReference>
<dbReference type="AlphaFoldDB" id="A0A329MWH2"/>
<dbReference type="EMBL" id="QMFB01000002">
    <property type="protein sequence ID" value="RAV22197.1"/>
    <property type="molecule type" value="Genomic_DNA"/>
</dbReference>
<keyword evidence="3" id="KW-1185">Reference proteome</keyword>
<dbReference type="Pfam" id="PF01510">
    <property type="entry name" value="Amidase_2"/>
    <property type="match status" value="1"/>
</dbReference>
<name>A0A329MWH2_9BACL</name>
<organism evidence="2 3">
    <name type="scientific">Paenibacillus contaminans</name>
    <dbReference type="NCBI Taxonomy" id="450362"/>
    <lineage>
        <taxon>Bacteria</taxon>
        <taxon>Bacillati</taxon>
        <taxon>Bacillota</taxon>
        <taxon>Bacilli</taxon>
        <taxon>Bacillales</taxon>
        <taxon>Paenibacillaceae</taxon>
        <taxon>Paenibacillus</taxon>
    </lineage>
</organism>
<dbReference type="RefSeq" id="WP_113029603.1">
    <property type="nucleotide sequence ID" value="NZ_QMFB01000002.1"/>
</dbReference>
<evidence type="ECO:0000259" key="1">
    <source>
        <dbReference type="SMART" id="SM00644"/>
    </source>
</evidence>
<gene>
    <name evidence="2" type="ORF">DQG23_04395</name>
</gene>
<dbReference type="SUPFAM" id="SSF55846">
    <property type="entry name" value="N-acetylmuramoyl-L-alanine amidase-like"/>
    <property type="match status" value="1"/>
</dbReference>
<dbReference type="SMART" id="SM00644">
    <property type="entry name" value="Ami_2"/>
    <property type="match status" value="1"/>
</dbReference>
<protein>
    <recommendedName>
        <fullName evidence="1">N-acetylmuramoyl-L-alanine amidase domain-containing protein</fullName>
    </recommendedName>
</protein>
<comment type="caution">
    <text evidence="2">The sequence shown here is derived from an EMBL/GenBank/DDBJ whole genome shotgun (WGS) entry which is preliminary data.</text>
</comment>
<dbReference type="GO" id="GO:0008745">
    <property type="term" value="F:N-acetylmuramoyl-L-alanine amidase activity"/>
    <property type="evidence" value="ECO:0007669"/>
    <property type="project" value="InterPro"/>
</dbReference>
<reference evidence="2 3" key="1">
    <citation type="journal article" date="2009" name="Int. J. Syst. Evol. Microbiol.">
        <title>Paenibacillus contaminans sp. nov., isolated from a contaminated laboratory plate.</title>
        <authorList>
            <person name="Chou J.H."/>
            <person name="Lee J.H."/>
            <person name="Lin M.C."/>
            <person name="Chang P.S."/>
            <person name="Arun A.B."/>
            <person name="Young C.C."/>
            <person name="Chen W.M."/>
        </authorList>
    </citation>
    <scope>NUCLEOTIDE SEQUENCE [LARGE SCALE GENOMIC DNA]</scope>
    <source>
        <strain evidence="2 3">CKOBP-6</strain>
    </source>
</reference>
<proteinExistence type="predicted"/>
<evidence type="ECO:0000313" key="3">
    <source>
        <dbReference type="Proteomes" id="UP000250369"/>
    </source>
</evidence>
<dbReference type="Proteomes" id="UP000250369">
    <property type="component" value="Unassembled WGS sequence"/>
</dbReference>